<gene>
    <name evidence="2" type="ORF">BD311DRAFT_781179</name>
</gene>
<dbReference type="EMBL" id="ML143485">
    <property type="protein sequence ID" value="TBU24199.1"/>
    <property type="molecule type" value="Genomic_DNA"/>
</dbReference>
<accession>A0A4Q9MAR9</accession>
<proteinExistence type="predicted"/>
<feature type="compositionally biased region" description="Basic residues" evidence="1">
    <location>
        <begin position="66"/>
        <end position="77"/>
    </location>
</feature>
<evidence type="ECO:0000256" key="1">
    <source>
        <dbReference type="SAM" id="MobiDB-lite"/>
    </source>
</evidence>
<dbReference type="Proteomes" id="UP000292957">
    <property type="component" value="Unassembled WGS sequence"/>
</dbReference>
<dbReference type="AlphaFoldDB" id="A0A4Q9MAR9"/>
<dbReference type="OrthoDB" id="10508379at2759"/>
<feature type="compositionally biased region" description="Basic and acidic residues" evidence="1">
    <location>
        <begin position="88"/>
        <end position="113"/>
    </location>
</feature>
<sequence>MSADNNQAPYWPPPLGPSSVYLEAPPGTISGEELAKMVPPMPTIDWDAPCELTPSDDESIQGPSPKKSRARTTKKPSTKAQASQKSPRKPDSTRGRTQKKDAASTQAKKEAKQKGTKKGGA</sequence>
<organism evidence="2">
    <name type="scientific">Dichomitus squalens</name>
    <dbReference type="NCBI Taxonomy" id="114155"/>
    <lineage>
        <taxon>Eukaryota</taxon>
        <taxon>Fungi</taxon>
        <taxon>Dikarya</taxon>
        <taxon>Basidiomycota</taxon>
        <taxon>Agaricomycotina</taxon>
        <taxon>Agaricomycetes</taxon>
        <taxon>Polyporales</taxon>
        <taxon>Polyporaceae</taxon>
        <taxon>Dichomitus</taxon>
    </lineage>
</organism>
<protein>
    <submittedName>
        <fullName evidence="2">Uncharacterized protein</fullName>
    </submittedName>
</protein>
<reference evidence="2" key="1">
    <citation type="submission" date="2019-01" db="EMBL/GenBank/DDBJ databases">
        <title>Draft genome sequences of three monokaryotic isolates of the white-rot basidiomycete fungus Dichomitus squalens.</title>
        <authorList>
            <consortium name="DOE Joint Genome Institute"/>
            <person name="Lopez S.C."/>
            <person name="Andreopoulos B."/>
            <person name="Pangilinan J."/>
            <person name="Lipzen A."/>
            <person name="Riley R."/>
            <person name="Ahrendt S."/>
            <person name="Ng V."/>
            <person name="Barry K."/>
            <person name="Daum C."/>
            <person name="Grigoriev I.V."/>
            <person name="Hilden K.S."/>
            <person name="Makela M.R."/>
            <person name="de Vries R.P."/>
        </authorList>
    </citation>
    <scope>NUCLEOTIDE SEQUENCE [LARGE SCALE GENOMIC DNA]</scope>
    <source>
        <strain evidence="2">OM18370.1</strain>
    </source>
</reference>
<feature type="region of interest" description="Disordered" evidence="1">
    <location>
        <begin position="1"/>
        <end position="121"/>
    </location>
</feature>
<evidence type="ECO:0000313" key="2">
    <source>
        <dbReference type="EMBL" id="TBU24199.1"/>
    </source>
</evidence>
<name>A0A4Q9MAR9_9APHY</name>